<dbReference type="OrthoDB" id="3217947at2"/>
<dbReference type="GO" id="GO:0000155">
    <property type="term" value="F:phosphorelay sensor kinase activity"/>
    <property type="evidence" value="ECO:0007669"/>
    <property type="project" value="InterPro"/>
</dbReference>
<evidence type="ECO:0000256" key="7">
    <source>
        <dbReference type="ARBA" id="ARBA00022840"/>
    </source>
</evidence>
<keyword evidence="8" id="KW-0902">Two-component regulatory system</keyword>
<gene>
    <name evidence="10" type="ORF">EII34_05085</name>
</gene>
<dbReference type="InterPro" id="IPR050482">
    <property type="entry name" value="Sensor_HK_TwoCompSys"/>
</dbReference>
<dbReference type="PANTHER" id="PTHR24421">
    <property type="entry name" value="NITRATE/NITRITE SENSOR PROTEIN NARX-RELATED"/>
    <property type="match status" value="1"/>
</dbReference>
<evidence type="ECO:0000256" key="5">
    <source>
        <dbReference type="ARBA" id="ARBA00022741"/>
    </source>
</evidence>
<comment type="catalytic activity">
    <reaction evidence="1">
        <text>ATP + protein L-histidine = ADP + protein N-phospho-L-histidine.</text>
        <dbReference type="EC" id="2.7.13.3"/>
    </reaction>
</comment>
<dbReference type="GO" id="GO:0005524">
    <property type="term" value="F:ATP binding"/>
    <property type="evidence" value="ECO:0007669"/>
    <property type="project" value="UniProtKB-KW"/>
</dbReference>
<dbReference type="CDD" id="cd16917">
    <property type="entry name" value="HATPase_UhpB-NarQ-NarX-like"/>
    <property type="match status" value="1"/>
</dbReference>
<evidence type="ECO:0000313" key="11">
    <source>
        <dbReference type="Proteomes" id="UP000280819"/>
    </source>
</evidence>
<dbReference type="Pfam" id="PF07730">
    <property type="entry name" value="HisKA_3"/>
    <property type="match status" value="1"/>
</dbReference>
<dbReference type="InterPro" id="IPR011712">
    <property type="entry name" value="Sig_transdc_His_kin_sub3_dim/P"/>
</dbReference>
<keyword evidence="7" id="KW-0067">ATP-binding</keyword>
<dbReference type="EMBL" id="RQZG01000004">
    <property type="protein sequence ID" value="RRD06059.1"/>
    <property type="molecule type" value="Genomic_DNA"/>
</dbReference>
<reference evidence="10 11" key="1">
    <citation type="submission" date="2018-11" db="EMBL/GenBank/DDBJ databases">
        <title>Genomes From Bacteria Associated with the Canine Oral Cavity: a Test Case for Automated Genome-Based Taxonomic Assignment.</title>
        <authorList>
            <person name="Coil D.A."/>
            <person name="Jospin G."/>
            <person name="Darling A.E."/>
            <person name="Wallis C."/>
            <person name="Davis I.J."/>
            <person name="Harris S."/>
            <person name="Eisen J.A."/>
            <person name="Holcombe L.J."/>
            <person name="O'Flynn C."/>
        </authorList>
    </citation>
    <scope>NUCLEOTIDE SEQUENCE [LARGE SCALE GENOMIC DNA]</scope>
    <source>
        <strain evidence="10 11">OH887_COT-365</strain>
    </source>
</reference>
<name>A0A3P1T9J9_9ACTN</name>
<keyword evidence="4" id="KW-0808">Transferase</keyword>
<accession>A0A3P1T9J9</accession>
<evidence type="ECO:0000259" key="9">
    <source>
        <dbReference type="Pfam" id="PF07730"/>
    </source>
</evidence>
<evidence type="ECO:0000256" key="2">
    <source>
        <dbReference type="ARBA" id="ARBA00012438"/>
    </source>
</evidence>
<evidence type="ECO:0000256" key="1">
    <source>
        <dbReference type="ARBA" id="ARBA00000085"/>
    </source>
</evidence>
<dbReference type="GO" id="GO:0046983">
    <property type="term" value="F:protein dimerization activity"/>
    <property type="evidence" value="ECO:0007669"/>
    <property type="project" value="InterPro"/>
</dbReference>
<dbReference type="Proteomes" id="UP000280819">
    <property type="component" value="Unassembled WGS sequence"/>
</dbReference>
<proteinExistence type="predicted"/>
<keyword evidence="5" id="KW-0547">Nucleotide-binding</keyword>
<dbReference type="SUPFAM" id="SSF55874">
    <property type="entry name" value="ATPase domain of HSP90 chaperone/DNA topoisomerase II/histidine kinase"/>
    <property type="match status" value="1"/>
</dbReference>
<dbReference type="Gene3D" id="1.20.5.1930">
    <property type="match status" value="1"/>
</dbReference>
<dbReference type="AlphaFoldDB" id="A0A3P1T9J9"/>
<organism evidence="10 11">
    <name type="scientific">Arachnia propionica</name>
    <dbReference type="NCBI Taxonomy" id="1750"/>
    <lineage>
        <taxon>Bacteria</taxon>
        <taxon>Bacillati</taxon>
        <taxon>Actinomycetota</taxon>
        <taxon>Actinomycetes</taxon>
        <taxon>Propionibacteriales</taxon>
        <taxon>Propionibacteriaceae</taxon>
        <taxon>Arachnia</taxon>
    </lineage>
</organism>
<comment type="caution">
    <text evidence="10">The sequence shown here is derived from an EMBL/GenBank/DDBJ whole genome shotgun (WGS) entry which is preliminary data.</text>
</comment>
<dbReference type="Gene3D" id="3.30.565.10">
    <property type="entry name" value="Histidine kinase-like ATPase, C-terminal domain"/>
    <property type="match status" value="1"/>
</dbReference>
<dbReference type="RefSeq" id="WP_124843588.1">
    <property type="nucleotide sequence ID" value="NZ_JAUNKP010000041.1"/>
</dbReference>
<evidence type="ECO:0000256" key="6">
    <source>
        <dbReference type="ARBA" id="ARBA00022777"/>
    </source>
</evidence>
<dbReference type="InterPro" id="IPR036890">
    <property type="entry name" value="HATPase_C_sf"/>
</dbReference>
<sequence>MWWRRRSSGNNEAEAARRIAELTDSRRAIALAYEVERRRIERDLHDGAQQYLVAAAMKLGEAQLSPALAGDPGAVQLLKDAAAAIQEGLQALRRTIQGIHPQLLAQQGLVSALEEVAATAANRVRIVAPHPLPELSEEVLAVGYFFACEAIGNAAKHAPDAGVSVLVASDRNLLVSVVDSGPGGAEFVPGRGLVGMRERLAAVGGRLELSSPSGGPTRLSATIPLLLARGESGVVLA</sequence>
<dbReference type="GO" id="GO:0016020">
    <property type="term" value="C:membrane"/>
    <property type="evidence" value="ECO:0007669"/>
    <property type="project" value="InterPro"/>
</dbReference>
<dbReference type="EC" id="2.7.13.3" evidence="2"/>
<evidence type="ECO:0000313" key="10">
    <source>
        <dbReference type="EMBL" id="RRD06059.1"/>
    </source>
</evidence>
<evidence type="ECO:0000256" key="4">
    <source>
        <dbReference type="ARBA" id="ARBA00022679"/>
    </source>
</evidence>
<evidence type="ECO:0000256" key="3">
    <source>
        <dbReference type="ARBA" id="ARBA00022553"/>
    </source>
</evidence>
<protein>
    <recommendedName>
        <fullName evidence="2">histidine kinase</fullName>
        <ecNumber evidence="2">2.7.13.3</ecNumber>
    </recommendedName>
</protein>
<evidence type="ECO:0000256" key="8">
    <source>
        <dbReference type="ARBA" id="ARBA00023012"/>
    </source>
</evidence>
<feature type="domain" description="Signal transduction histidine kinase subgroup 3 dimerisation and phosphoacceptor" evidence="9">
    <location>
        <begin position="36"/>
        <end position="103"/>
    </location>
</feature>
<keyword evidence="6 10" id="KW-0418">Kinase</keyword>
<keyword evidence="3" id="KW-0597">Phosphoprotein</keyword>
<dbReference type="PANTHER" id="PTHR24421:SF10">
    <property type="entry name" value="NITRATE_NITRITE SENSOR PROTEIN NARQ"/>
    <property type="match status" value="1"/>
</dbReference>